<protein>
    <recommendedName>
        <fullName evidence="4">BHLH domain-containing protein</fullName>
    </recommendedName>
</protein>
<dbReference type="CDD" id="cd19690">
    <property type="entry name" value="bHLHzip_spESC1_like"/>
    <property type="match status" value="1"/>
</dbReference>
<feature type="compositionally biased region" description="Low complexity" evidence="3">
    <location>
        <begin position="307"/>
        <end position="321"/>
    </location>
</feature>
<keyword evidence="1" id="KW-0238">DNA-binding</keyword>
<dbReference type="GO" id="GO:0003700">
    <property type="term" value="F:DNA-binding transcription factor activity"/>
    <property type="evidence" value="ECO:0007669"/>
    <property type="project" value="TreeGrafter"/>
</dbReference>
<evidence type="ECO:0000256" key="1">
    <source>
        <dbReference type="ARBA" id="ARBA00023125"/>
    </source>
</evidence>
<feature type="compositionally biased region" description="Low complexity" evidence="3">
    <location>
        <begin position="584"/>
        <end position="594"/>
    </location>
</feature>
<dbReference type="AlphaFoldDB" id="A0A4S4LST7"/>
<evidence type="ECO:0000313" key="6">
    <source>
        <dbReference type="Proteomes" id="UP000310158"/>
    </source>
</evidence>
<organism evidence="5 6">
    <name type="scientific">Bondarzewia mesenterica</name>
    <dbReference type="NCBI Taxonomy" id="1095465"/>
    <lineage>
        <taxon>Eukaryota</taxon>
        <taxon>Fungi</taxon>
        <taxon>Dikarya</taxon>
        <taxon>Basidiomycota</taxon>
        <taxon>Agaricomycotina</taxon>
        <taxon>Agaricomycetes</taxon>
        <taxon>Russulales</taxon>
        <taxon>Bondarzewiaceae</taxon>
        <taxon>Bondarzewia</taxon>
    </lineage>
</organism>
<feature type="compositionally biased region" description="Polar residues" evidence="3">
    <location>
        <begin position="173"/>
        <end position="184"/>
    </location>
</feature>
<feature type="compositionally biased region" description="Low complexity" evidence="3">
    <location>
        <begin position="28"/>
        <end position="44"/>
    </location>
</feature>
<dbReference type="Pfam" id="PF00010">
    <property type="entry name" value="HLH"/>
    <property type="match status" value="1"/>
</dbReference>
<feature type="compositionally biased region" description="Low complexity" evidence="3">
    <location>
        <begin position="63"/>
        <end position="84"/>
    </location>
</feature>
<dbReference type="PROSITE" id="PS50888">
    <property type="entry name" value="BHLH"/>
    <property type="match status" value="1"/>
</dbReference>
<dbReference type="InterPro" id="IPR011598">
    <property type="entry name" value="bHLH_dom"/>
</dbReference>
<dbReference type="OrthoDB" id="8964853at2759"/>
<evidence type="ECO:0000256" key="3">
    <source>
        <dbReference type="SAM" id="MobiDB-lite"/>
    </source>
</evidence>
<feature type="region of interest" description="Disordered" evidence="3">
    <location>
        <begin position="1"/>
        <end position="484"/>
    </location>
</feature>
<dbReference type="EMBL" id="SGPL01000257">
    <property type="protein sequence ID" value="THH14681.1"/>
    <property type="molecule type" value="Genomic_DNA"/>
</dbReference>
<dbReference type="InterPro" id="IPR040106">
    <property type="entry name" value="Esc1_bHLHzip"/>
</dbReference>
<dbReference type="SMART" id="SM00353">
    <property type="entry name" value="HLH"/>
    <property type="match status" value="1"/>
</dbReference>
<reference evidence="5 6" key="1">
    <citation type="submission" date="2019-02" db="EMBL/GenBank/DDBJ databases">
        <title>Genome sequencing of the rare red list fungi Bondarzewia mesenterica.</title>
        <authorList>
            <person name="Buettner E."/>
            <person name="Kellner H."/>
        </authorList>
    </citation>
    <scope>NUCLEOTIDE SEQUENCE [LARGE SCALE GENOMIC DNA]</scope>
    <source>
        <strain evidence="5 6">DSM 108281</strain>
    </source>
</reference>
<feature type="compositionally biased region" description="Low complexity" evidence="3">
    <location>
        <begin position="210"/>
        <end position="220"/>
    </location>
</feature>
<name>A0A4S4LST7_9AGAM</name>
<feature type="compositionally biased region" description="Basic and acidic residues" evidence="3">
    <location>
        <begin position="281"/>
        <end position="291"/>
    </location>
</feature>
<dbReference type="PANTHER" id="PTHR10328">
    <property type="entry name" value="PROTEIN MAX MYC-ASSOCIATED FACTOR X"/>
    <property type="match status" value="1"/>
</dbReference>
<feature type="domain" description="BHLH" evidence="4">
    <location>
        <begin position="475"/>
        <end position="526"/>
    </location>
</feature>
<keyword evidence="6" id="KW-1185">Reference proteome</keyword>
<dbReference type="Proteomes" id="UP000310158">
    <property type="component" value="Unassembled WGS sequence"/>
</dbReference>
<dbReference type="InterPro" id="IPR036638">
    <property type="entry name" value="HLH_DNA-bd_sf"/>
</dbReference>
<evidence type="ECO:0000259" key="4">
    <source>
        <dbReference type="PROSITE" id="PS50888"/>
    </source>
</evidence>
<evidence type="ECO:0000256" key="2">
    <source>
        <dbReference type="ARBA" id="ARBA00023242"/>
    </source>
</evidence>
<sequence length="664" mass="70511">MVDKDTDSAFSSYVHNGDLSLNDPNDHSSNNKVPSSSSNTHSSSVPPLAPLEYLQSQRRGSITDPSFHTSLSSSSRPSNPTAGSFSIPSDLLSTPHGSPSKRGSAISHPTSPPAPVGGPAMSTVPSLDRSQNAPSSSDAFTSTRVTTTSPPKASFDTGNAFRVPESDPAQDVNPEQISAQTQADASVRQEHIKSIAPSVISQGTHAQARGPGSPSPSSKPHGTKRKLSHDRSMSIPAGEDIDPQLIGPGVPSTVNVDMEGPVPKRRGSLADTQRNPGLNTYDRRNSLDARVAHGSPQWWGNERRDSTSSMFSSPSMGYGSPAFSADSPHGRTPGGTATFAWHATQAPDQPSSMHNEGDASGPGRPFDPSSVPPITMVSSLAFNADRRMSVPTNLPSNMPPANSTTARVLRSRSRPPSRSSQLRAGESPPAAGTSTSALPSGRDADSGEVASGSSTQNFQLSAKEAGTTPYSRSPELRVSHKLAERKRRKEMRDLFDELRDQLPADRGMKASKWEILSKAIDFIVQLKHSHQDMGREIEMLRHELDSIRQGISPFGTGGPHPVMYGQGPHIVPGHYPPSSRPCHASSPTTTGAVTPGPPSTSPNALQTVVVPECVLSWIRPCWPAVAKWECSRCAGRQDRAAFIVLLLGSSIIAALDVWLDADLI</sequence>
<dbReference type="PANTHER" id="PTHR10328:SF15">
    <property type="entry name" value="BHLH TRANSCRIPTION FACTOR"/>
    <property type="match status" value="1"/>
</dbReference>
<dbReference type="GO" id="GO:0003677">
    <property type="term" value="F:DNA binding"/>
    <property type="evidence" value="ECO:0007669"/>
    <property type="project" value="UniProtKB-KW"/>
</dbReference>
<dbReference type="GO" id="GO:0090575">
    <property type="term" value="C:RNA polymerase II transcription regulator complex"/>
    <property type="evidence" value="ECO:0007669"/>
    <property type="project" value="TreeGrafter"/>
</dbReference>
<feature type="compositionally biased region" description="Polar residues" evidence="3">
    <location>
        <begin position="451"/>
        <end position="460"/>
    </location>
</feature>
<proteinExistence type="predicted"/>
<dbReference type="GO" id="GO:0046983">
    <property type="term" value="F:protein dimerization activity"/>
    <property type="evidence" value="ECO:0007669"/>
    <property type="project" value="InterPro"/>
</dbReference>
<gene>
    <name evidence="5" type="ORF">EW146_g5685</name>
</gene>
<evidence type="ECO:0000313" key="5">
    <source>
        <dbReference type="EMBL" id="THH14681.1"/>
    </source>
</evidence>
<feature type="compositionally biased region" description="Polar residues" evidence="3">
    <location>
        <begin position="390"/>
        <end position="406"/>
    </location>
</feature>
<dbReference type="Gene3D" id="4.10.280.10">
    <property type="entry name" value="Helix-loop-helix DNA-binding domain"/>
    <property type="match status" value="1"/>
</dbReference>
<dbReference type="SUPFAM" id="SSF47459">
    <property type="entry name" value="HLH, helix-loop-helix DNA-binding domain"/>
    <property type="match status" value="1"/>
</dbReference>
<dbReference type="GO" id="GO:0045944">
    <property type="term" value="P:positive regulation of transcription by RNA polymerase II"/>
    <property type="evidence" value="ECO:0007669"/>
    <property type="project" value="TreeGrafter"/>
</dbReference>
<feature type="compositionally biased region" description="Polar residues" evidence="3">
    <location>
        <begin position="123"/>
        <end position="151"/>
    </location>
</feature>
<comment type="caution">
    <text evidence="5">The sequence shown here is derived from an EMBL/GenBank/DDBJ whole genome shotgun (WGS) entry which is preliminary data.</text>
</comment>
<feature type="region of interest" description="Disordered" evidence="3">
    <location>
        <begin position="578"/>
        <end position="600"/>
    </location>
</feature>
<accession>A0A4S4LST7</accession>
<keyword evidence="2" id="KW-0539">Nucleus</keyword>